<accession>A0A1Q8CGL9</accession>
<reference evidence="6 7" key="1">
    <citation type="submission" date="2016-12" db="EMBL/GenBank/DDBJ databases">
        <title>The draft genome sequence of Actinophytocola sp. 11-183.</title>
        <authorList>
            <person name="Wang W."/>
            <person name="Yuan L."/>
        </authorList>
    </citation>
    <scope>NUCLEOTIDE SEQUENCE [LARGE SCALE GENOMIC DNA]</scope>
    <source>
        <strain evidence="6 7">11-183</strain>
    </source>
</reference>
<organism evidence="6 7">
    <name type="scientific">Actinophytocola xanthii</name>
    <dbReference type="NCBI Taxonomy" id="1912961"/>
    <lineage>
        <taxon>Bacteria</taxon>
        <taxon>Bacillati</taxon>
        <taxon>Actinomycetota</taxon>
        <taxon>Actinomycetes</taxon>
        <taxon>Pseudonocardiales</taxon>
        <taxon>Pseudonocardiaceae</taxon>
    </lineage>
</organism>
<evidence type="ECO:0000259" key="4">
    <source>
        <dbReference type="Pfam" id="PF00370"/>
    </source>
</evidence>
<dbReference type="InterPro" id="IPR018485">
    <property type="entry name" value="FGGY_C"/>
</dbReference>
<evidence type="ECO:0008006" key="8">
    <source>
        <dbReference type="Google" id="ProtNLM"/>
    </source>
</evidence>
<keyword evidence="7" id="KW-1185">Reference proteome</keyword>
<evidence type="ECO:0000313" key="6">
    <source>
        <dbReference type="EMBL" id="OLF13515.1"/>
    </source>
</evidence>
<dbReference type="InterPro" id="IPR050406">
    <property type="entry name" value="FGGY_Carb_Kinase"/>
</dbReference>
<dbReference type="Pfam" id="PF02782">
    <property type="entry name" value="FGGY_C"/>
    <property type="match status" value="1"/>
</dbReference>
<evidence type="ECO:0000256" key="1">
    <source>
        <dbReference type="ARBA" id="ARBA00009156"/>
    </source>
</evidence>
<dbReference type="PANTHER" id="PTHR43095">
    <property type="entry name" value="SUGAR KINASE"/>
    <property type="match status" value="1"/>
</dbReference>
<feature type="domain" description="Carbohydrate kinase FGGY N-terminal" evidence="4">
    <location>
        <begin position="7"/>
        <end position="203"/>
    </location>
</feature>
<dbReference type="EMBL" id="MSIE01000054">
    <property type="protein sequence ID" value="OLF13515.1"/>
    <property type="molecule type" value="Genomic_DNA"/>
</dbReference>
<dbReference type="SUPFAM" id="SSF53067">
    <property type="entry name" value="Actin-like ATPase domain"/>
    <property type="match status" value="2"/>
</dbReference>
<evidence type="ECO:0000256" key="2">
    <source>
        <dbReference type="ARBA" id="ARBA00022679"/>
    </source>
</evidence>
<dbReference type="CDD" id="cd07773">
    <property type="entry name" value="ASKHA_NBD_FGGY_FK"/>
    <property type="match status" value="1"/>
</dbReference>
<protein>
    <recommendedName>
        <fullName evidence="8">Carbohydrate kinase</fullName>
    </recommendedName>
</protein>
<keyword evidence="2" id="KW-0808">Transferase</keyword>
<evidence type="ECO:0000313" key="7">
    <source>
        <dbReference type="Proteomes" id="UP000185596"/>
    </source>
</evidence>
<dbReference type="PIRSF" id="PIRSF000538">
    <property type="entry name" value="GlpK"/>
    <property type="match status" value="1"/>
</dbReference>
<name>A0A1Q8CGL9_9PSEU</name>
<dbReference type="GO" id="GO:0005975">
    <property type="term" value="P:carbohydrate metabolic process"/>
    <property type="evidence" value="ECO:0007669"/>
    <property type="project" value="InterPro"/>
</dbReference>
<dbReference type="GO" id="GO:0016301">
    <property type="term" value="F:kinase activity"/>
    <property type="evidence" value="ECO:0007669"/>
    <property type="project" value="UniProtKB-KW"/>
</dbReference>
<dbReference type="RefSeq" id="WP_075128531.1">
    <property type="nucleotide sequence ID" value="NZ_MSIE01000054.1"/>
</dbReference>
<proteinExistence type="inferred from homology"/>
<evidence type="ECO:0000259" key="5">
    <source>
        <dbReference type="Pfam" id="PF02782"/>
    </source>
</evidence>
<dbReference type="STRING" id="1912961.BU204_26775"/>
<dbReference type="OrthoDB" id="9782710at2"/>
<dbReference type="Gene3D" id="3.30.420.40">
    <property type="match status" value="2"/>
</dbReference>
<keyword evidence="3" id="KW-0418">Kinase</keyword>
<dbReference type="InterPro" id="IPR000577">
    <property type="entry name" value="Carb_kinase_FGGY"/>
</dbReference>
<dbReference type="Pfam" id="PF00370">
    <property type="entry name" value="FGGY_N"/>
    <property type="match status" value="1"/>
</dbReference>
<gene>
    <name evidence="6" type="ORF">BU204_26775</name>
</gene>
<dbReference type="InterPro" id="IPR043129">
    <property type="entry name" value="ATPase_NBD"/>
</dbReference>
<comment type="caution">
    <text evidence="6">The sequence shown here is derived from an EMBL/GenBank/DDBJ whole genome shotgun (WGS) entry which is preliminary data.</text>
</comment>
<dbReference type="Proteomes" id="UP000185596">
    <property type="component" value="Unassembled WGS sequence"/>
</dbReference>
<dbReference type="AlphaFoldDB" id="A0A1Q8CGL9"/>
<comment type="similarity">
    <text evidence="1">Belongs to the FGGY kinase family.</text>
</comment>
<sequence length="452" mass="47622">MAQRLAGVDVGTTNCKVGLYTVDGTPVVQRRRPTPADAGELVAGVLEDLRDCVEEAGPPLAIGVTGVAEGGVPLDAELRPLRPLLWWHDDRAEEQARWLARRVGRTPIFTTSGVDVAAKTPLATWLWLRHNEPDSLDRMRCWTSVPDLVATALCGSPLTDRTLAGRTGAFDQRADRWDEDLLALAGIRPAQLPGLVQAETAAGIPVVVAGHDHLVAAHAAGARAPGAVVDSLGTAEAVVTTTAEPPGAEAAGTGMSWNRSADGAAWAMVSGFPHSGRLVEWLRSLTAGDYDTLERLADAVRRPTGIVVLPYLSGRAAPDPDPDRRLSVHGLGREHGLADMLVAVLEGACFHVRWMAERQADHAGSGLGTLTVLGGPSRGRALVDIKAHVMPGPTSLCTAGEAACTGAALLAGRAVGLPAPVLERTPLPRDDVLADRYDPIYRDFLSRAQEAA</sequence>
<evidence type="ECO:0000256" key="3">
    <source>
        <dbReference type="ARBA" id="ARBA00022777"/>
    </source>
</evidence>
<feature type="domain" description="Carbohydrate kinase FGGY C-terminal" evidence="5">
    <location>
        <begin position="231"/>
        <end position="414"/>
    </location>
</feature>
<dbReference type="InterPro" id="IPR018484">
    <property type="entry name" value="FGGY_N"/>
</dbReference>